<dbReference type="EMBL" id="KV427626">
    <property type="protein sequence ID" value="KZT06093.1"/>
    <property type="molecule type" value="Genomic_DNA"/>
</dbReference>
<dbReference type="RefSeq" id="XP_040763833.1">
    <property type="nucleotide sequence ID" value="XM_040911597.1"/>
</dbReference>
<dbReference type="InParanoid" id="A0A165E201"/>
<gene>
    <name evidence="2" type="ORF">LAESUDRAFT_750209</name>
</gene>
<feature type="compositionally biased region" description="Basic and acidic residues" evidence="1">
    <location>
        <begin position="54"/>
        <end position="73"/>
    </location>
</feature>
<evidence type="ECO:0000313" key="3">
    <source>
        <dbReference type="Proteomes" id="UP000076871"/>
    </source>
</evidence>
<keyword evidence="3" id="KW-1185">Reference proteome</keyword>
<proteinExistence type="predicted"/>
<feature type="region of interest" description="Disordered" evidence="1">
    <location>
        <begin position="271"/>
        <end position="300"/>
    </location>
</feature>
<accession>A0A165E201</accession>
<dbReference type="AlphaFoldDB" id="A0A165E201"/>
<protein>
    <submittedName>
        <fullName evidence="2">Uncharacterized protein</fullName>
    </submittedName>
</protein>
<dbReference type="GeneID" id="63828625"/>
<dbReference type="Proteomes" id="UP000076871">
    <property type="component" value="Unassembled WGS sequence"/>
</dbReference>
<evidence type="ECO:0000256" key="1">
    <source>
        <dbReference type="SAM" id="MobiDB-lite"/>
    </source>
</evidence>
<sequence>MSSSCKSDNTKANTNSSISFTGNGPAAIIPGPPVPSCPLSNVCVTRNVELHPVTEKRASTENKRKSTEPMRDCDDLENSSECSKRVKLDVSVHEYPRDPLCSVMNKEAALSLTNNLHEPSVTGTPRDDPQVIAQGLPSTAGSGDAAVCVCGAPPKTVSADQAVGINSDLSETRSQARATARTGPNVAGVSARSALVKKLVTSVDRIDPRKESLWETAYRYRVKVLIRIYGDDIVNKVLEHEQERYSNMQQDQKAKIEECDYPLTVAMQSGSHKMDLESRSASSDSATPRAEPYMAPGPRPALSENSLAETNPARHTANAEGLLCDMTAESENLVSVRSTFDTVASKGTASIVASVSLVRLSEIPVRNIRDIRPLILRGTPARVSCKARGTLRRSSQ</sequence>
<reference evidence="2 3" key="1">
    <citation type="journal article" date="2016" name="Mol. Biol. Evol.">
        <title>Comparative Genomics of Early-Diverging Mushroom-Forming Fungi Provides Insights into the Origins of Lignocellulose Decay Capabilities.</title>
        <authorList>
            <person name="Nagy L.G."/>
            <person name="Riley R."/>
            <person name="Tritt A."/>
            <person name="Adam C."/>
            <person name="Daum C."/>
            <person name="Floudas D."/>
            <person name="Sun H."/>
            <person name="Yadav J.S."/>
            <person name="Pangilinan J."/>
            <person name="Larsson K.H."/>
            <person name="Matsuura K."/>
            <person name="Barry K."/>
            <person name="Labutti K."/>
            <person name="Kuo R."/>
            <person name="Ohm R.A."/>
            <person name="Bhattacharya S.S."/>
            <person name="Shirouzu T."/>
            <person name="Yoshinaga Y."/>
            <person name="Martin F.M."/>
            <person name="Grigoriev I.V."/>
            <person name="Hibbett D.S."/>
        </authorList>
    </citation>
    <scope>NUCLEOTIDE SEQUENCE [LARGE SCALE GENOMIC DNA]</scope>
    <source>
        <strain evidence="2 3">93-53</strain>
    </source>
</reference>
<evidence type="ECO:0000313" key="2">
    <source>
        <dbReference type="EMBL" id="KZT06093.1"/>
    </source>
</evidence>
<name>A0A165E201_9APHY</name>
<feature type="region of interest" description="Disordered" evidence="1">
    <location>
        <begin position="54"/>
        <end position="77"/>
    </location>
</feature>
<organism evidence="2 3">
    <name type="scientific">Laetiporus sulphureus 93-53</name>
    <dbReference type="NCBI Taxonomy" id="1314785"/>
    <lineage>
        <taxon>Eukaryota</taxon>
        <taxon>Fungi</taxon>
        <taxon>Dikarya</taxon>
        <taxon>Basidiomycota</taxon>
        <taxon>Agaricomycotina</taxon>
        <taxon>Agaricomycetes</taxon>
        <taxon>Polyporales</taxon>
        <taxon>Laetiporus</taxon>
    </lineage>
</organism>